<dbReference type="GO" id="GO:0008476">
    <property type="term" value="F:protein-tyrosine sulfotransferase activity"/>
    <property type="evidence" value="ECO:0007669"/>
    <property type="project" value="InterPro"/>
</dbReference>
<dbReference type="STRING" id="641491.DND132_2437"/>
<evidence type="ECO:0000313" key="2">
    <source>
        <dbReference type="EMBL" id="EGB15640.1"/>
    </source>
</evidence>
<dbReference type="SUPFAM" id="SSF52540">
    <property type="entry name" value="P-loop containing nucleoside triphosphate hydrolases"/>
    <property type="match status" value="1"/>
</dbReference>
<dbReference type="PANTHER" id="PTHR12788:SF10">
    <property type="entry name" value="PROTEIN-TYROSINE SULFOTRANSFERASE"/>
    <property type="match status" value="1"/>
</dbReference>
<dbReference type="KEGG" id="ddn:DND132_2437"/>
<dbReference type="OrthoDB" id="3337911at2"/>
<dbReference type="AlphaFoldDB" id="F0JC67"/>
<accession>F0JC67</accession>
<evidence type="ECO:0000313" key="3">
    <source>
        <dbReference type="Proteomes" id="UP000007845"/>
    </source>
</evidence>
<dbReference type="Pfam" id="PF13469">
    <property type="entry name" value="Sulfotransfer_3"/>
    <property type="match status" value="1"/>
</dbReference>
<name>F0JC67_9BACT</name>
<dbReference type="Gene3D" id="3.40.50.300">
    <property type="entry name" value="P-loop containing nucleotide triphosphate hydrolases"/>
    <property type="match status" value="1"/>
</dbReference>
<reference evidence="2 3" key="1">
    <citation type="journal article" date="2011" name="J. Bacteriol.">
        <title>Genome sequence of the mercury-methylating strain Desulfovibrio desulfuricans ND132.</title>
        <authorList>
            <person name="Brown S.D."/>
            <person name="Gilmour C.C."/>
            <person name="Kucken A.M."/>
            <person name="Wall J.D."/>
            <person name="Elias D.A."/>
            <person name="Brandt C.C."/>
            <person name="Podar M."/>
            <person name="Chertkov O."/>
            <person name="Held B."/>
            <person name="Bruce D.C."/>
            <person name="Detter J.C."/>
            <person name="Tapia R."/>
            <person name="Han C.S."/>
            <person name="Goodwin L.A."/>
            <person name="Cheng J.F."/>
            <person name="Pitluck S."/>
            <person name="Woyke T."/>
            <person name="Mikhailova N."/>
            <person name="Ivanova N.N."/>
            <person name="Han J."/>
            <person name="Lucas S."/>
            <person name="Lapidus A.L."/>
            <person name="Land M.L."/>
            <person name="Hauser L.J."/>
            <person name="Palumbo A.V."/>
        </authorList>
    </citation>
    <scope>NUCLEOTIDE SEQUENCE [LARGE SCALE GENOMIC DNA]</scope>
    <source>
        <strain evidence="2 3">ND132</strain>
    </source>
</reference>
<keyword evidence="1" id="KW-0808">Transferase</keyword>
<dbReference type="InterPro" id="IPR027417">
    <property type="entry name" value="P-loop_NTPase"/>
</dbReference>
<evidence type="ECO:0008006" key="4">
    <source>
        <dbReference type="Google" id="ProtNLM"/>
    </source>
</evidence>
<evidence type="ECO:0000256" key="1">
    <source>
        <dbReference type="ARBA" id="ARBA00022679"/>
    </source>
</evidence>
<proteinExistence type="predicted"/>
<dbReference type="EMBL" id="CP003220">
    <property type="protein sequence ID" value="EGB15640.1"/>
    <property type="molecule type" value="Genomic_DNA"/>
</dbReference>
<dbReference type="RefSeq" id="WP_014323066.1">
    <property type="nucleotide sequence ID" value="NC_016803.1"/>
</dbReference>
<organism evidence="2 3">
    <name type="scientific">Pseudodesulfovibrio mercurii</name>
    <dbReference type="NCBI Taxonomy" id="641491"/>
    <lineage>
        <taxon>Bacteria</taxon>
        <taxon>Pseudomonadati</taxon>
        <taxon>Thermodesulfobacteriota</taxon>
        <taxon>Desulfovibrionia</taxon>
        <taxon>Desulfovibrionales</taxon>
        <taxon>Desulfovibrionaceae</taxon>
    </lineage>
</organism>
<gene>
    <name evidence="2" type="ORF">DND132_2437</name>
</gene>
<keyword evidence="3" id="KW-1185">Reference proteome</keyword>
<dbReference type="PANTHER" id="PTHR12788">
    <property type="entry name" value="PROTEIN-TYROSINE SULFOTRANSFERASE 2"/>
    <property type="match status" value="1"/>
</dbReference>
<dbReference type="InterPro" id="IPR026634">
    <property type="entry name" value="TPST-like"/>
</dbReference>
<protein>
    <recommendedName>
        <fullName evidence="4">Sulfotransferase</fullName>
    </recommendedName>
</protein>
<dbReference type="eggNOG" id="COG0726">
    <property type="taxonomic scope" value="Bacteria"/>
</dbReference>
<dbReference type="Proteomes" id="UP000007845">
    <property type="component" value="Chromosome"/>
</dbReference>
<dbReference type="SMR" id="F0JC67"/>
<dbReference type="HOGENOM" id="CLU_421948_0_0_7"/>
<sequence length="649" mass="72400">MYNEALTNSGTGDILPFHAPYLTDADPASARRYLARGDLSEAAWVLRNALRADPADQDARALLARCAEAPAAGAPRGVFVGGTGRSGTSLLRRALDSTPDVASIPGETKCILDERFRLAPHWFHALPGSARTAGVETLKALWRERFYCYIHPVKASLKDDRRRGFCLWLDRRELDRELGRLDALPQARTLRETEAVWGELYAALFDRRALARGKPLWVEKTPRNSWFADYLYSIMPGMKLVNVVRDGRDVALSMQTVSWGEKDLAKALDWWADELAATVRVLDTLPEGSVLTVRYEDLVTEPDRVMTDIADFLHVSPEFGLDIFSSSVGRWKRELPGPLQARALERHRPLLERFGYDVSGRVYAVSSVPEAPSFDMKKRNDGTRYLADLVLPLQRQLTCVTMSEVAEETRPCFFLRHDVDADLDAAMEMARLEHGHGIRASYFLLPPSPADGPANYYGVIRDGGLVADPALLDRARQLREWGHEVGLHNNIAELAVCFGRDVAEVLAEQVAFFREGGVELAGSSAHGGSFFHRNEFVSFEIFDEGGVKPGMERGRTIHIEGYALRLHALRQADFGFAYEAYSLPYGIGLNDSNGRWGGKLARTSPHPELNELSGERFLAAFREMVAAARPDRGVNTLQVLIHPDHWCIC</sequence>